<sequence length="55" mass="6091">MVQGWGFLLGSDGVSSGSGVKVVEWREEWGEVVLWRVAGNLGDGEQCIQKRGERR</sequence>
<protein>
    <submittedName>
        <fullName evidence="1">Uncharacterized protein</fullName>
    </submittedName>
</protein>
<organism evidence="1">
    <name type="scientific">Tanacetum cinerariifolium</name>
    <name type="common">Dalmatian daisy</name>
    <name type="synonym">Chrysanthemum cinerariifolium</name>
    <dbReference type="NCBI Taxonomy" id="118510"/>
    <lineage>
        <taxon>Eukaryota</taxon>
        <taxon>Viridiplantae</taxon>
        <taxon>Streptophyta</taxon>
        <taxon>Embryophyta</taxon>
        <taxon>Tracheophyta</taxon>
        <taxon>Spermatophyta</taxon>
        <taxon>Magnoliopsida</taxon>
        <taxon>eudicotyledons</taxon>
        <taxon>Gunneridae</taxon>
        <taxon>Pentapetalae</taxon>
        <taxon>asterids</taxon>
        <taxon>campanulids</taxon>
        <taxon>Asterales</taxon>
        <taxon>Asteraceae</taxon>
        <taxon>Asteroideae</taxon>
        <taxon>Anthemideae</taxon>
        <taxon>Anthemidinae</taxon>
        <taxon>Tanacetum</taxon>
    </lineage>
</organism>
<name>A0A699QK68_TANCI</name>
<reference evidence="1" key="1">
    <citation type="journal article" date="2019" name="Sci. Rep.">
        <title>Draft genome of Tanacetum cinerariifolium, the natural source of mosquito coil.</title>
        <authorList>
            <person name="Yamashiro T."/>
            <person name="Shiraishi A."/>
            <person name="Satake H."/>
            <person name="Nakayama K."/>
        </authorList>
    </citation>
    <scope>NUCLEOTIDE SEQUENCE</scope>
</reference>
<comment type="caution">
    <text evidence="1">The sequence shown here is derived from an EMBL/GenBank/DDBJ whole genome shotgun (WGS) entry which is preliminary data.</text>
</comment>
<gene>
    <name evidence="1" type="ORF">Tci_839602</name>
</gene>
<dbReference type="AlphaFoldDB" id="A0A699QK68"/>
<accession>A0A699QK68</accession>
<dbReference type="EMBL" id="BKCJ011016329">
    <property type="protein sequence ID" value="GFC67632.1"/>
    <property type="molecule type" value="Genomic_DNA"/>
</dbReference>
<proteinExistence type="predicted"/>
<evidence type="ECO:0000313" key="1">
    <source>
        <dbReference type="EMBL" id="GFC67632.1"/>
    </source>
</evidence>
<feature type="non-terminal residue" evidence="1">
    <location>
        <position position="55"/>
    </location>
</feature>